<keyword evidence="1" id="KW-0732">Signal</keyword>
<keyword evidence="3" id="KW-1185">Reference proteome</keyword>
<protein>
    <submittedName>
        <fullName evidence="2">Uncharacterized protein</fullName>
    </submittedName>
</protein>
<feature type="chain" id="PRO_5045379380" evidence="1">
    <location>
        <begin position="42"/>
        <end position="182"/>
    </location>
</feature>
<feature type="signal peptide" evidence="1">
    <location>
        <begin position="1"/>
        <end position="41"/>
    </location>
</feature>
<proteinExistence type="predicted"/>
<dbReference type="EMBL" id="JBHUCM010000005">
    <property type="protein sequence ID" value="MFD1536558.1"/>
    <property type="molecule type" value="Genomic_DNA"/>
</dbReference>
<accession>A0ABW4G1M3</accession>
<evidence type="ECO:0000256" key="1">
    <source>
        <dbReference type="SAM" id="SignalP"/>
    </source>
</evidence>
<dbReference type="Proteomes" id="UP001597097">
    <property type="component" value="Unassembled WGS sequence"/>
</dbReference>
<comment type="caution">
    <text evidence="2">The sequence shown here is derived from an EMBL/GenBank/DDBJ whole genome shotgun (WGS) entry which is preliminary data.</text>
</comment>
<name>A0ABW4G1M3_9ACTN</name>
<sequence>MIPKRSMMTQTTTLRVGRSALVAAALAGAVALTGAAPAANAAATGKATLGPFGYGNIRLGMTEAKARATGRIVRKTIKADITCSAYDFTNHRYEGNRAGLFISKKQGVVTISAPGKVKTPQGIGWGSTPAQLKATYPHLKQNAMYGTYVTVPGNPKAIYVFVSSRRMVLGVTLVMTAQTCLR</sequence>
<reference evidence="3" key="1">
    <citation type="journal article" date="2019" name="Int. J. Syst. Evol. Microbiol.">
        <title>The Global Catalogue of Microorganisms (GCM) 10K type strain sequencing project: providing services to taxonomists for standard genome sequencing and annotation.</title>
        <authorList>
            <consortium name="The Broad Institute Genomics Platform"/>
            <consortium name="The Broad Institute Genome Sequencing Center for Infectious Disease"/>
            <person name="Wu L."/>
            <person name="Ma J."/>
        </authorList>
    </citation>
    <scope>NUCLEOTIDE SEQUENCE [LARGE SCALE GENOMIC DNA]</scope>
    <source>
        <strain evidence="3">CGMCC 1.15399</strain>
    </source>
</reference>
<evidence type="ECO:0000313" key="3">
    <source>
        <dbReference type="Proteomes" id="UP001597097"/>
    </source>
</evidence>
<organism evidence="2 3">
    <name type="scientific">Nonomuraea guangzhouensis</name>
    <dbReference type="NCBI Taxonomy" id="1291555"/>
    <lineage>
        <taxon>Bacteria</taxon>
        <taxon>Bacillati</taxon>
        <taxon>Actinomycetota</taxon>
        <taxon>Actinomycetes</taxon>
        <taxon>Streptosporangiales</taxon>
        <taxon>Streptosporangiaceae</taxon>
        <taxon>Nonomuraea</taxon>
    </lineage>
</organism>
<evidence type="ECO:0000313" key="2">
    <source>
        <dbReference type="EMBL" id="MFD1536558.1"/>
    </source>
</evidence>
<gene>
    <name evidence="2" type="ORF">ACFSJ0_05910</name>
</gene>